<dbReference type="InterPro" id="IPR051044">
    <property type="entry name" value="MAG_DAG_Lipase"/>
</dbReference>
<dbReference type="Proteomes" id="UP000051063">
    <property type="component" value="Unassembled WGS sequence"/>
</dbReference>
<accession>A0ABR5N0Q0</accession>
<dbReference type="EMBL" id="LJJB01000013">
    <property type="protein sequence ID" value="KQL44070.1"/>
    <property type="molecule type" value="Genomic_DNA"/>
</dbReference>
<dbReference type="PRINTS" id="PR00111">
    <property type="entry name" value="ABHYDROLASE"/>
</dbReference>
<feature type="domain" description="Serine aminopeptidase S33" evidence="1">
    <location>
        <begin position="10"/>
        <end position="248"/>
    </location>
</feature>
<organism evidence="2 3">
    <name type="scientific">Brevibacillus choshinensis</name>
    <dbReference type="NCBI Taxonomy" id="54911"/>
    <lineage>
        <taxon>Bacteria</taxon>
        <taxon>Bacillati</taxon>
        <taxon>Bacillota</taxon>
        <taxon>Bacilli</taxon>
        <taxon>Bacillales</taxon>
        <taxon>Paenibacillaceae</taxon>
        <taxon>Brevibacillus</taxon>
    </lineage>
</organism>
<dbReference type="SUPFAM" id="SSF53474">
    <property type="entry name" value="alpha/beta-Hydrolases"/>
    <property type="match status" value="1"/>
</dbReference>
<dbReference type="InterPro" id="IPR000073">
    <property type="entry name" value="AB_hydrolase_1"/>
</dbReference>
<dbReference type="PANTHER" id="PTHR11614">
    <property type="entry name" value="PHOSPHOLIPASE-RELATED"/>
    <property type="match status" value="1"/>
</dbReference>
<evidence type="ECO:0000313" key="3">
    <source>
        <dbReference type="Proteomes" id="UP000051063"/>
    </source>
</evidence>
<reference evidence="2 3" key="1">
    <citation type="submission" date="2015-09" db="EMBL/GenBank/DDBJ databases">
        <title>Genome sequencing project for genomic taxonomy and phylogenomics of Bacillus-like bacteria.</title>
        <authorList>
            <person name="Liu B."/>
            <person name="Wang J."/>
            <person name="Zhu Y."/>
            <person name="Liu G."/>
            <person name="Chen Q."/>
            <person name="Chen Z."/>
            <person name="Lan J."/>
            <person name="Che J."/>
            <person name="Ge C."/>
            <person name="Shi H."/>
            <person name="Pan Z."/>
            <person name="Liu X."/>
        </authorList>
    </citation>
    <scope>NUCLEOTIDE SEQUENCE [LARGE SCALE GENOMIC DNA]</scope>
    <source>
        <strain evidence="2 3">DSM 8552</strain>
    </source>
</reference>
<dbReference type="RefSeq" id="WP_055746654.1">
    <property type="nucleotide sequence ID" value="NZ_LJJB01000013.1"/>
</dbReference>
<sequence length="267" mass="30292">MNRHQWLAADPKGTIVLVHGTGEHYGRYEHVAAFLNARGWSVFTGDLPGWGRSPGRKGHIDSFQQYVEAVDEWRRAAREASGGKQPLYILGHSLGGLVATRYVQCHERSEEELAGLILTSPCLALKLAVPPWKVKLAGWLDSIWPTLTMPNGITPDMVSRDEQVQAAYQSDPLNYAKVSVRWFQELHRAMDLAWKERDRISVPVLVLQAGDDSLIDAEAIERFAAGIRSDAEFHRLQGLRHEVLNEPEKEQVMFQVETWMNRQDQQM</sequence>
<dbReference type="Gene3D" id="3.40.50.1820">
    <property type="entry name" value="alpha/beta hydrolase"/>
    <property type="match status" value="1"/>
</dbReference>
<protein>
    <submittedName>
        <fullName evidence="2">Lipase</fullName>
    </submittedName>
</protein>
<keyword evidence="3" id="KW-1185">Reference proteome</keyword>
<evidence type="ECO:0000313" key="2">
    <source>
        <dbReference type="EMBL" id="KQL44070.1"/>
    </source>
</evidence>
<gene>
    <name evidence="2" type="ORF">AN963_21820</name>
</gene>
<comment type="caution">
    <text evidence="2">The sequence shown here is derived from an EMBL/GenBank/DDBJ whole genome shotgun (WGS) entry which is preliminary data.</text>
</comment>
<dbReference type="InterPro" id="IPR029058">
    <property type="entry name" value="AB_hydrolase_fold"/>
</dbReference>
<name>A0ABR5N0Q0_BRECH</name>
<proteinExistence type="predicted"/>
<dbReference type="InterPro" id="IPR022742">
    <property type="entry name" value="Hydrolase_4"/>
</dbReference>
<dbReference type="Pfam" id="PF12146">
    <property type="entry name" value="Hydrolase_4"/>
    <property type="match status" value="1"/>
</dbReference>
<evidence type="ECO:0000259" key="1">
    <source>
        <dbReference type="Pfam" id="PF12146"/>
    </source>
</evidence>